<feature type="domain" description="RRM" evidence="4">
    <location>
        <begin position="396"/>
        <end position="467"/>
    </location>
</feature>
<feature type="compositionally biased region" description="Gly residues" evidence="3">
    <location>
        <begin position="498"/>
        <end position="517"/>
    </location>
</feature>
<dbReference type="GO" id="GO:0003729">
    <property type="term" value="F:mRNA binding"/>
    <property type="evidence" value="ECO:0007669"/>
    <property type="project" value="TreeGrafter"/>
</dbReference>
<dbReference type="InterPro" id="IPR000504">
    <property type="entry name" value="RRM_dom"/>
</dbReference>
<dbReference type="GO" id="GO:1990904">
    <property type="term" value="C:ribonucleoprotein complex"/>
    <property type="evidence" value="ECO:0007669"/>
    <property type="project" value="TreeGrafter"/>
</dbReference>
<dbReference type="GO" id="GO:0005829">
    <property type="term" value="C:cytosol"/>
    <property type="evidence" value="ECO:0007669"/>
    <property type="project" value="TreeGrafter"/>
</dbReference>
<evidence type="ECO:0000256" key="2">
    <source>
        <dbReference type="PROSITE-ProRule" id="PRU00176"/>
    </source>
</evidence>
<dbReference type="Pfam" id="PF02136">
    <property type="entry name" value="NTF2"/>
    <property type="match status" value="1"/>
</dbReference>
<keyword evidence="1 2" id="KW-0694">RNA-binding</keyword>
<feature type="compositionally biased region" description="Low complexity" evidence="3">
    <location>
        <begin position="216"/>
        <end position="236"/>
    </location>
</feature>
<organism evidence="6 7">
    <name type="scientific">Thermothielavioides terrestris</name>
    <dbReference type="NCBI Taxonomy" id="2587410"/>
    <lineage>
        <taxon>Eukaryota</taxon>
        <taxon>Fungi</taxon>
        <taxon>Dikarya</taxon>
        <taxon>Ascomycota</taxon>
        <taxon>Pezizomycotina</taxon>
        <taxon>Sordariomycetes</taxon>
        <taxon>Sordariomycetidae</taxon>
        <taxon>Sordariales</taxon>
        <taxon>Chaetomiaceae</taxon>
        <taxon>Thermothielavioides</taxon>
    </lineage>
</organism>
<feature type="compositionally biased region" description="Pro residues" evidence="3">
    <location>
        <begin position="319"/>
        <end position="336"/>
    </location>
</feature>
<evidence type="ECO:0000259" key="5">
    <source>
        <dbReference type="PROSITE" id="PS50177"/>
    </source>
</evidence>
<dbReference type="PANTHER" id="PTHR10693">
    <property type="entry name" value="RAS GTPASE-ACTIVATING PROTEIN-BINDING PROTEIN"/>
    <property type="match status" value="1"/>
</dbReference>
<feature type="region of interest" description="Disordered" evidence="3">
    <location>
        <begin position="161"/>
        <end position="396"/>
    </location>
</feature>
<dbReference type="PROSITE" id="PS50177">
    <property type="entry name" value="NTF2_DOMAIN"/>
    <property type="match status" value="1"/>
</dbReference>
<dbReference type="Gene3D" id="3.30.70.330">
    <property type="match status" value="1"/>
</dbReference>
<feature type="compositionally biased region" description="Polar residues" evidence="3">
    <location>
        <begin position="14"/>
        <end position="32"/>
    </location>
</feature>
<proteinExistence type="predicted"/>
<dbReference type="InterPro" id="IPR002075">
    <property type="entry name" value="NTF2_dom"/>
</dbReference>
<evidence type="ECO:0000256" key="1">
    <source>
        <dbReference type="ARBA" id="ARBA00022884"/>
    </source>
</evidence>
<feature type="compositionally biased region" description="Gly residues" evidence="3">
    <location>
        <begin position="482"/>
        <end position="491"/>
    </location>
</feature>
<evidence type="ECO:0000256" key="3">
    <source>
        <dbReference type="SAM" id="MobiDB-lite"/>
    </source>
</evidence>
<sequence length="526" mass="55568">MATNGNVNHHDQYAASTHTSEAQASVDSSSTSLGTDEIGWYFVEQYYTTVSKTPDRLHLFYGKKAQFVCGREAEVVPVAVGRHEIQERIKTLGFQECKVRISNVDSQASNDTIVIQVIGEIANKGDEPKKFVQTFVLAQQPSGYFVLNDILRYIDEDLEEEAEAGAAQPPAPEEVPATEESESKIYTPATEEPVQEKEPAALDTEAVTEKLEEAAVEPPAAAEVPAAEPAVETPEATTKEEAQAQPDVEKTVEEIAEEEVKKPEEPKDPNPTPTAAPAPAPAAAPAAAPAPAQPEKPREPAKPMSWASRVAAAAGAPRPAVPVAPVPKTATPPAPAQPRAAAPAAPQQAAPAAQQPETTPAPTAPKDQGSEWQTAETKRQSRAPQVPAPQGEKEGTMAYIKYVTDKVKDEDLRATLSSFGELAYFDINRQKNCAFVEFKTQAGYNAAVAANPHTVNGENIVVEQRRPKANAYGGANYNAARGGAGRGGRGGYESRSGSQGGRGGFTGQRGRGGGPRGRGASQVGAA</sequence>
<evidence type="ECO:0000313" key="6">
    <source>
        <dbReference type="EMBL" id="SPQ22891.1"/>
    </source>
</evidence>
<feature type="compositionally biased region" description="Low complexity" evidence="3">
    <location>
        <begin position="337"/>
        <end position="365"/>
    </location>
</feature>
<dbReference type="InterPro" id="IPR032710">
    <property type="entry name" value="NTF2-like_dom_sf"/>
</dbReference>
<protein>
    <submittedName>
        <fullName evidence="6">B0072eca-28f1-402a-9c71-9e11cddb12fb</fullName>
    </submittedName>
</protein>
<evidence type="ECO:0000259" key="4">
    <source>
        <dbReference type="PROSITE" id="PS50102"/>
    </source>
</evidence>
<gene>
    <name evidence="6" type="ORF">TT172_LOCUS5310</name>
</gene>
<feature type="compositionally biased region" description="Pro residues" evidence="3">
    <location>
        <begin position="269"/>
        <end position="282"/>
    </location>
</feature>
<dbReference type="PROSITE" id="PS50102">
    <property type="entry name" value="RRM"/>
    <property type="match status" value="1"/>
</dbReference>
<dbReference type="InterPro" id="IPR018222">
    <property type="entry name" value="Nuclear_transport_factor_2_euk"/>
</dbReference>
<feature type="domain" description="NTF2" evidence="5">
    <location>
        <begin position="38"/>
        <end position="153"/>
    </location>
</feature>
<dbReference type="InterPro" id="IPR012677">
    <property type="entry name" value="Nucleotide-bd_a/b_plait_sf"/>
</dbReference>
<accession>A0A3S4C6W1</accession>
<name>A0A3S4C6W1_9PEZI</name>
<evidence type="ECO:0000313" key="7">
    <source>
        <dbReference type="Proteomes" id="UP000289323"/>
    </source>
</evidence>
<dbReference type="SUPFAM" id="SSF54427">
    <property type="entry name" value="NTF2-like"/>
    <property type="match status" value="1"/>
</dbReference>
<dbReference type="PANTHER" id="PTHR10693:SF20">
    <property type="entry name" value="AT27578P"/>
    <property type="match status" value="1"/>
</dbReference>
<dbReference type="Proteomes" id="UP000289323">
    <property type="component" value="Unassembled WGS sequence"/>
</dbReference>
<feature type="region of interest" description="Disordered" evidence="3">
    <location>
        <begin position="1"/>
        <end position="32"/>
    </location>
</feature>
<dbReference type="AlphaFoldDB" id="A0A3S4C6W1"/>
<feature type="region of interest" description="Disordered" evidence="3">
    <location>
        <begin position="473"/>
        <end position="526"/>
    </location>
</feature>
<dbReference type="SMART" id="SM00360">
    <property type="entry name" value="RRM"/>
    <property type="match status" value="1"/>
</dbReference>
<dbReference type="SUPFAM" id="SSF54928">
    <property type="entry name" value="RNA-binding domain, RBD"/>
    <property type="match status" value="1"/>
</dbReference>
<reference evidence="6 7" key="1">
    <citation type="submission" date="2018-04" db="EMBL/GenBank/DDBJ databases">
        <authorList>
            <person name="Huttner S."/>
            <person name="Dainat J."/>
        </authorList>
    </citation>
    <scope>NUCLEOTIDE SEQUENCE [LARGE SCALE GENOMIC DNA]</scope>
</reference>
<feature type="compositionally biased region" description="Low complexity" evidence="3">
    <location>
        <begin position="309"/>
        <end position="318"/>
    </location>
</feature>
<dbReference type="Pfam" id="PF00076">
    <property type="entry name" value="RRM_1"/>
    <property type="match status" value="1"/>
</dbReference>
<dbReference type="GO" id="GO:0034517">
    <property type="term" value="P:ribophagy"/>
    <property type="evidence" value="ECO:0007669"/>
    <property type="project" value="TreeGrafter"/>
</dbReference>
<dbReference type="GO" id="GO:1990861">
    <property type="term" value="C:Ubp3-Bre5 deubiquitination complex"/>
    <property type="evidence" value="ECO:0007669"/>
    <property type="project" value="TreeGrafter"/>
</dbReference>
<dbReference type="EMBL" id="OUUZ01000009">
    <property type="protein sequence ID" value="SPQ22891.1"/>
    <property type="molecule type" value="Genomic_DNA"/>
</dbReference>
<dbReference type="CDD" id="cd00780">
    <property type="entry name" value="NTF2"/>
    <property type="match status" value="1"/>
</dbReference>
<dbReference type="GO" id="GO:0016579">
    <property type="term" value="P:protein deubiquitination"/>
    <property type="evidence" value="ECO:0007669"/>
    <property type="project" value="TreeGrafter"/>
</dbReference>
<dbReference type="Gene3D" id="3.10.450.50">
    <property type="match status" value="1"/>
</dbReference>
<dbReference type="FunFam" id="3.10.450.50:FF:000003">
    <property type="entry name" value="Nuclear transport factor 2 family protein"/>
    <property type="match status" value="1"/>
</dbReference>
<feature type="compositionally biased region" description="Basic and acidic residues" evidence="3">
    <location>
        <begin position="237"/>
        <end position="268"/>
    </location>
</feature>
<dbReference type="InterPro" id="IPR035979">
    <property type="entry name" value="RBD_domain_sf"/>
</dbReference>
<dbReference type="InterPro" id="IPR039539">
    <property type="entry name" value="Ras_GTPase_bind_prot"/>
</dbReference>